<proteinExistence type="predicted"/>
<protein>
    <submittedName>
        <fullName evidence="1">Uncharacterized protein</fullName>
    </submittedName>
</protein>
<reference evidence="2" key="1">
    <citation type="submission" date="2015-07" db="EMBL/GenBank/DDBJ databases">
        <authorList>
            <person name="Rodrigo-Torres Lidia"/>
            <person name="Arahal R.David."/>
        </authorList>
    </citation>
    <scope>NUCLEOTIDE SEQUENCE [LARGE SCALE GENOMIC DNA]</scope>
    <source>
        <strain evidence="2">CECT 5112</strain>
    </source>
</reference>
<organism evidence="1 2">
    <name type="scientific">Roseibium alexandrii</name>
    <dbReference type="NCBI Taxonomy" id="388408"/>
    <lineage>
        <taxon>Bacteria</taxon>
        <taxon>Pseudomonadati</taxon>
        <taxon>Pseudomonadota</taxon>
        <taxon>Alphaproteobacteria</taxon>
        <taxon>Hyphomicrobiales</taxon>
        <taxon>Stappiaceae</taxon>
        <taxon>Roseibium</taxon>
    </lineage>
</organism>
<keyword evidence="2" id="KW-1185">Reference proteome</keyword>
<sequence length="193" mass="21917">MNFSFRILWIICPVALVAASVGYSHLSSVSLFGTRDEKYDERIIDQFSGIETKSVTTTYVPGKGGFRLTDTNHLEGLNGKPLDKISFILGSLAYDFIAGDTAAIKIRKILQEPTNPEEQTFEHTTDIEAIINYSCDSKVFRKRIPESIIDEIAQFIDSAGYRLAMASEHMTMMKRLTKLNMYSEHCLEKFQYH</sequence>
<name>A0A0M7ANH8_9HYPH</name>
<accession>A0A0M7ANH8</accession>
<evidence type="ECO:0000313" key="1">
    <source>
        <dbReference type="EMBL" id="CTQ75343.1"/>
    </source>
</evidence>
<dbReference type="Proteomes" id="UP000053235">
    <property type="component" value="Unassembled WGS sequence"/>
</dbReference>
<evidence type="ECO:0000313" key="2">
    <source>
        <dbReference type="Proteomes" id="UP000053235"/>
    </source>
</evidence>
<gene>
    <name evidence="1" type="ORF">LAX5112_04193</name>
</gene>
<dbReference type="AlphaFoldDB" id="A0A0M7ANH8"/>
<dbReference type="EMBL" id="CXWD01000020">
    <property type="protein sequence ID" value="CTQ75343.1"/>
    <property type="molecule type" value="Genomic_DNA"/>
</dbReference>